<dbReference type="InterPro" id="IPR000160">
    <property type="entry name" value="GGDEF_dom"/>
</dbReference>
<feature type="domain" description="GGDEF" evidence="4">
    <location>
        <begin position="290"/>
        <end position="422"/>
    </location>
</feature>
<dbReference type="PROSITE" id="PS50887">
    <property type="entry name" value="GGDEF"/>
    <property type="match status" value="3"/>
</dbReference>
<reference evidence="5 6" key="1">
    <citation type="submission" date="2019-01" db="EMBL/GenBank/DDBJ databases">
        <title>PMF-metabolizing Aryl O-demethylase.</title>
        <authorList>
            <person name="Kim M."/>
        </authorList>
    </citation>
    <scope>NUCLEOTIDE SEQUENCE [LARGE SCALE GENOMIC DNA]</scope>
    <source>
        <strain evidence="5 6">PMF1</strain>
    </source>
</reference>
<feature type="domain" description="PAC" evidence="2">
    <location>
        <begin position="209"/>
        <end position="261"/>
    </location>
</feature>
<dbReference type="InterPro" id="IPR029787">
    <property type="entry name" value="Nucleotide_cyclase"/>
</dbReference>
<dbReference type="Gene3D" id="3.30.450.20">
    <property type="entry name" value="PAS domain"/>
    <property type="match status" value="4"/>
</dbReference>
<dbReference type="SMART" id="SM00052">
    <property type="entry name" value="EAL"/>
    <property type="match status" value="1"/>
</dbReference>
<dbReference type="SMART" id="SM00086">
    <property type="entry name" value="PAC"/>
    <property type="match status" value="4"/>
</dbReference>
<dbReference type="EMBL" id="CP035945">
    <property type="protein sequence ID" value="QBE96190.1"/>
    <property type="molecule type" value="Genomic_DNA"/>
</dbReference>
<dbReference type="SUPFAM" id="SSF55073">
    <property type="entry name" value="Nucleotide cyclase"/>
    <property type="match status" value="3"/>
</dbReference>
<dbReference type="FunFam" id="3.30.70.270:FF:000001">
    <property type="entry name" value="Diguanylate cyclase domain protein"/>
    <property type="match status" value="1"/>
</dbReference>
<dbReference type="InterPro" id="IPR000700">
    <property type="entry name" value="PAS-assoc_C"/>
</dbReference>
<feature type="region of interest" description="Disordered" evidence="1">
    <location>
        <begin position="1480"/>
        <end position="1499"/>
    </location>
</feature>
<dbReference type="NCBIfam" id="TIGR00254">
    <property type="entry name" value="GGDEF"/>
    <property type="match status" value="3"/>
</dbReference>
<dbReference type="InterPro" id="IPR052155">
    <property type="entry name" value="Biofilm_reg_signaling"/>
</dbReference>
<accession>A0A4P6LY60</accession>
<feature type="domain" description="GGDEF" evidence="4">
    <location>
        <begin position="752"/>
        <end position="885"/>
    </location>
</feature>
<sequence>MNEKANSSDGKSKIGGGVFNCRYDEYFTLIDADDHLFAFLGYTREEFSERFHNHILDAVYEGDRKMVMGEISRQLKNGSVFMYENRLVKKGGTICWAWISAEVMENKEEGCWFHCIFHDISREKEAQRQLAISEQRYEIVLSQMQDIIFELDCVTYEIYYSPNFEKKFGYQIPAEGFPDSMFATDIVYEADKAGLRGGFQAILKGNDKMECEYRLKSRDGSYLWVDVHATALRDGDGRLLKILGIISDIDQRKKEIIKARKAAALDPLTGLLNRRECEMRAEQYMQQVHDPAAMLLIDVDNFKHINDTYGHLFGDKVLNETAGSLRGIFRHEDIVARIGGDEFVVFMTNIQKNSVIEAKVNAIRNIFDHYTNGENTCSIGCSIGVSFYPEHGTDFMSLFAKADAAMYRAKKNGKGQYCIYGAWKNRPEEQAVAREAQAILPRGYTQTENPLERELAHKEMVYRAALKEAHINVWEYDMRTRTLFLTEGAQESHGFRQLEHAPEALLENGYIHPRSRQDLLDLYSLLQNGQSHVQADILTRSADRSYWWWERVSYALLCDENNRPCCAVAVGEDITKQKKAEMVYQQEMQLRLTYDGGVIASFRCNLDQNCVEYVEGQVRMEYPPGMTYEELMVLHNESMANEEDKLRLQKMMSRDALCRAYKEGSTVINFEYRRKDRSGRLSWVNAVARLVRDVQNGDLYVYGTLEDINEKKNLELALKFRAEYDVQTGVYNKETAIQMIGDALLKNQGRRQAYALLVFNVDFFTKLVHEIGYVAADDVLKEISNQLKLRFIEDAIIGRFYGDEFVVFLYNNPRTEFVRQCAEDVIKTISLPYMFPNISHPVNVSCGIIFDNCPEHIFQGLYQMARAALETGISMGRSGVFVYSDHLKKYEPGNPGVPDTLRNTAQTELGSAGETVLLQGMFALTSAADFGHALENVLGSLASYYGGDRAYVIECEPESGKIREVYEWKKEDMFSAGVSGSPYLYPGSPGGWKWEELGRLQFIQDIEQWKEKRSGLYKNMKSLGIDSCFLVSLEDGEKRMGYMEIDNPNRNTEHTTILTTIQYFVANELTKRRLQEEQEFLMHHDGLTGVLNRNSYKEFCSAIREESLISLGIVSVDINGLKDINRIYGNAYGDNVIQFTADIMQEEFPAARVYRFTGDEFLLVSENISHDAFEKRLKKMRERMREAASVSVGSAWSDTDISLDFLIASADERRMIAKQEYYNEHPFAEVHRSAGILKELLKEISAGRFTVYLQPKIDTYNNTLCGAEALVRYQDPKKGIVPPGKFIPYLETAGLIHYIDFFVFEEVCKILKEWERRGVELIPVSLNFSRATLLEEQLIERMEEIIFRYGVDKRYVEIEITESMGEVERNTVAQIGKQICQAGYNIALDDFGAKYSNLSFLSAIRFNHLKLDKGLVNNLLTNEKARIIVKNILTLCQELCMEVVAEGVENREQLEILKNLECFYIQGYYFNKPLSRPEFEKQYQKTGNPGTDSGTVDGE</sequence>
<dbReference type="Gene3D" id="3.30.70.270">
    <property type="match status" value="3"/>
</dbReference>
<feature type="compositionally biased region" description="Polar residues" evidence="1">
    <location>
        <begin position="1484"/>
        <end position="1499"/>
    </location>
</feature>
<proteinExistence type="predicted"/>
<name>A0A4P6LY60_9FIRM</name>
<dbReference type="InterPro" id="IPR035965">
    <property type="entry name" value="PAS-like_dom_sf"/>
</dbReference>
<dbReference type="InterPro" id="IPR043128">
    <property type="entry name" value="Rev_trsase/Diguanyl_cyclase"/>
</dbReference>
<feature type="domain" description="PAC" evidence="2">
    <location>
        <begin position="81"/>
        <end position="132"/>
    </location>
</feature>
<dbReference type="PANTHER" id="PTHR44757">
    <property type="entry name" value="DIGUANYLATE CYCLASE DGCP"/>
    <property type="match status" value="1"/>
</dbReference>
<dbReference type="CDD" id="cd01948">
    <property type="entry name" value="EAL"/>
    <property type="match status" value="1"/>
</dbReference>
<gene>
    <name evidence="5" type="ORF">PMF13cell1_01729</name>
</gene>
<dbReference type="InterPro" id="IPR001633">
    <property type="entry name" value="EAL_dom"/>
</dbReference>
<protein>
    <submittedName>
        <fullName evidence="5">Putative signaling protein</fullName>
    </submittedName>
</protein>
<dbReference type="InterPro" id="IPR013655">
    <property type="entry name" value="PAS_fold_3"/>
</dbReference>
<dbReference type="PROSITE" id="PS50883">
    <property type="entry name" value="EAL"/>
    <property type="match status" value="1"/>
</dbReference>
<evidence type="ECO:0000313" key="5">
    <source>
        <dbReference type="EMBL" id="QBE96190.1"/>
    </source>
</evidence>
<dbReference type="SUPFAM" id="SSF141868">
    <property type="entry name" value="EAL domain-like"/>
    <property type="match status" value="1"/>
</dbReference>
<evidence type="ECO:0000256" key="1">
    <source>
        <dbReference type="SAM" id="MobiDB-lite"/>
    </source>
</evidence>
<dbReference type="SUPFAM" id="SSF55785">
    <property type="entry name" value="PYP-like sensor domain (PAS domain)"/>
    <property type="match status" value="4"/>
</dbReference>
<dbReference type="InterPro" id="IPR000014">
    <property type="entry name" value="PAS"/>
</dbReference>
<dbReference type="Proteomes" id="UP000289794">
    <property type="component" value="Chromosome"/>
</dbReference>
<dbReference type="InterPro" id="IPR035919">
    <property type="entry name" value="EAL_sf"/>
</dbReference>
<evidence type="ECO:0000259" key="2">
    <source>
        <dbReference type="PROSITE" id="PS50113"/>
    </source>
</evidence>
<dbReference type="SMART" id="SM00267">
    <property type="entry name" value="GGDEF"/>
    <property type="match status" value="3"/>
</dbReference>
<dbReference type="InterPro" id="IPR001610">
    <property type="entry name" value="PAC"/>
</dbReference>
<dbReference type="Pfam" id="PF00990">
    <property type="entry name" value="GGDEF"/>
    <property type="match status" value="3"/>
</dbReference>
<dbReference type="NCBIfam" id="TIGR00229">
    <property type="entry name" value="sensory_box"/>
    <property type="match status" value="3"/>
</dbReference>
<dbReference type="CDD" id="cd00130">
    <property type="entry name" value="PAS"/>
    <property type="match status" value="3"/>
</dbReference>
<dbReference type="Pfam" id="PF08447">
    <property type="entry name" value="PAS_3"/>
    <property type="match status" value="2"/>
</dbReference>
<dbReference type="CDD" id="cd01949">
    <property type="entry name" value="GGDEF"/>
    <property type="match status" value="3"/>
</dbReference>
<dbReference type="Pfam" id="PF00563">
    <property type="entry name" value="EAL"/>
    <property type="match status" value="1"/>
</dbReference>
<dbReference type="RefSeq" id="WP_130180473.1">
    <property type="nucleotide sequence ID" value="NZ_CP035945.1"/>
</dbReference>
<dbReference type="KEGG" id="bpro:PMF13cell1_01729"/>
<dbReference type="PROSITE" id="PS50113">
    <property type="entry name" value="PAC"/>
    <property type="match status" value="3"/>
</dbReference>
<feature type="domain" description="PAC" evidence="2">
    <location>
        <begin position="668"/>
        <end position="720"/>
    </location>
</feature>
<evidence type="ECO:0000259" key="3">
    <source>
        <dbReference type="PROSITE" id="PS50883"/>
    </source>
</evidence>
<dbReference type="Gene3D" id="3.20.20.450">
    <property type="entry name" value="EAL domain"/>
    <property type="match status" value="1"/>
</dbReference>
<organism evidence="5 6">
    <name type="scientific">Blautia producta</name>
    <dbReference type="NCBI Taxonomy" id="33035"/>
    <lineage>
        <taxon>Bacteria</taxon>
        <taxon>Bacillati</taxon>
        <taxon>Bacillota</taxon>
        <taxon>Clostridia</taxon>
        <taxon>Lachnospirales</taxon>
        <taxon>Lachnospiraceae</taxon>
        <taxon>Blautia</taxon>
    </lineage>
</organism>
<evidence type="ECO:0000313" key="6">
    <source>
        <dbReference type="Proteomes" id="UP000289794"/>
    </source>
</evidence>
<feature type="domain" description="EAL" evidence="3">
    <location>
        <begin position="1233"/>
        <end position="1487"/>
    </location>
</feature>
<feature type="domain" description="GGDEF" evidence="4">
    <location>
        <begin position="1109"/>
        <end position="1230"/>
    </location>
</feature>
<evidence type="ECO:0000259" key="4">
    <source>
        <dbReference type="PROSITE" id="PS50887"/>
    </source>
</evidence>
<dbReference type="PANTHER" id="PTHR44757:SF2">
    <property type="entry name" value="BIOFILM ARCHITECTURE MAINTENANCE PROTEIN MBAA"/>
    <property type="match status" value="1"/>
</dbReference>